<comment type="caution">
    <text evidence="3">The sequence shown here is derived from an EMBL/GenBank/DDBJ whole genome shotgun (WGS) entry which is preliminary data.</text>
</comment>
<protein>
    <submittedName>
        <fullName evidence="3">Respiratory nitrate reductase subunit gamma</fullName>
    </submittedName>
</protein>
<organism evidence="3 4">
    <name type="scientific">Mesobacillus maritimus</name>
    <dbReference type="NCBI Taxonomy" id="1643336"/>
    <lineage>
        <taxon>Bacteria</taxon>
        <taxon>Bacillati</taxon>
        <taxon>Bacillota</taxon>
        <taxon>Bacilli</taxon>
        <taxon>Bacillales</taxon>
        <taxon>Bacillaceae</taxon>
        <taxon>Mesobacillus</taxon>
    </lineage>
</organism>
<sequence length="139" mass="16059">MGMYQMVWIVFPYTVMAIVGMGLIWQLQTPNGGKTKTTTERILSGSLKWLLVLCTLTGLVVIHLYDEIAQLFLWFLSFVQLHPDMRLINDISLLSQVHIVIIFLFLLSLSFSNKIGYISKPHLYIKELLLKLNLVKRHL</sequence>
<feature type="transmembrane region" description="Helical" evidence="1">
    <location>
        <begin position="46"/>
        <end position="65"/>
    </location>
</feature>
<dbReference type="Gene3D" id="1.20.950.20">
    <property type="entry name" value="Transmembrane di-heme cytochromes, Chain C"/>
    <property type="match status" value="1"/>
</dbReference>
<evidence type="ECO:0000259" key="2">
    <source>
        <dbReference type="Pfam" id="PF02665"/>
    </source>
</evidence>
<keyword evidence="1" id="KW-0812">Transmembrane</keyword>
<evidence type="ECO:0000256" key="1">
    <source>
        <dbReference type="SAM" id="Phobius"/>
    </source>
</evidence>
<reference evidence="3 4" key="1">
    <citation type="submission" date="2020-07" db="EMBL/GenBank/DDBJ databases">
        <title>Fungal Genomes of the International Space Station.</title>
        <authorList>
            <person name="Seuylemezian A."/>
            <person name="Singh N.K."/>
            <person name="Wood J."/>
            <person name="Venkateswaran K."/>
        </authorList>
    </citation>
    <scope>NUCLEOTIDE SEQUENCE [LARGE SCALE GENOMIC DNA]</scope>
    <source>
        <strain evidence="3 4">PL-B2</strain>
    </source>
</reference>
<feature type="domain" description="NarG-like" evidence="2">
    <location>
        <begin position="48"/>
        <end position="126"/>
    </location>
</feature>
<feature type="transmembrane region" description="Helical" evidence="1">
    <location>
        <begin position="91"/>
        <end position="111"/>
    </location>
</feature>
<dbReference type="EMBL" id="JACWFH010000001">
    <property type="protein sequence ID" value="MBY0095320.1"/>
    <property type="molecule type" value="Genomic_DNA"/>
</dbReference>
<keyword evidence="1" id="KW-0472">Membrane</keyword>
<evidence type="ECO:0000313" key="4">
    <source>
        <dbReference type="Proteomes" id="UP000769780"/>
    </source>
</evidence>
<dbReference type="InterPro" id="IPR023234">
    <property type="entry name" value="NarG-like_domain"/>
</dbReference>
<gene>
    <name evidence="3" type="ORF">H0185_00600</name>
</gene>
<dbReference type="Proteomes" id="UP000769780">
    <property type="component" value="Unassembled WGS sequence"/>
</dbReference>
<accession>A0ABS7JZA3</accession>
<keyword evidence="4" id="KW-1185">Reference proteome</keyword>
<dbReference type="Pfam" id="PF02665">
    <property type="entry name" value="Nitrate_red_gam"/>
    <property type="match status" value="1"/>
</dbReference>
<name>A0ABS7JZA3_9BACI</name>
<dbReference type="RefSeq" id="WP_221870173.1">
    <property type="nucleotide sequence ID" value="NZ_JACWFH010000001.1"/>
</dbReference>
<proteinExistence type="predicted"/>
<evidence type="ECO:0000313" key="3">
    <source>
        <dbReference type="EMBL" id="MBY0095320.1"/>
    </source>
</evidence>
<feature type="transmembrane region" description="Helical" evidence="1">
    <location>
        <begin position="6"/>
        <end position="25"/>
    </location>
</feature>
<keyword evidence="1" id="KW-1133">Transmembrane helix</keyword>